<keyword evidence="2" id="KW-1133">Transmembrane helix</keyword>
<evidence type="ECO:0000313" key="5">
    <source>
        <dbReference type="Proteomes" id="UP001275084"/>
    </source>
</evidence>
<feature type="compositionally biased region" description="Basic and acidic residues" evidence="1">
    <location>
        <begin position="410"/>
        <end position="422"/>
    </location>
</feature>
<feature type="region of interest" description="Disordered" evidence="1">
    <location>
        <begin position="343"/>
        <end position="422"/>
    </location>
</feature>
<accession>A0AAJ0HTX5</accession>
<evidence type="ECO:0000313" key="4">
    <source>
        <dbReference type="EMBL" id="KAK3362623.1"/>
    </source>
</evidence>
<evidence type="ECO:0000256" key="2">
    <source>
        <dbReference type="SAM" id="Phobius"/>
    </source>
</evidence>
<reference evidence="4" key="1">
    <citation type="journal article" date="2023" name="Mol. Phylogenet. Evol.">
        <title>Genome-scale phylogeny and comparative genomics of the fungal order Sordariales.</title>
        <authorList>
            <person name="Hensen N."/>
            <person name="Bonometti L."/>
            <person name="Westerberg I."/>
            <person name="Brannstrom I.O."/>
            <person name="Guillou S."/>
            <person name="Cros-Aarteil S."/>
            <person name="Calhoun S."/>
            <person name="Haridas S."/>
            <person name="Kuo A."/>
            <person name="Mondo S."/>
            <person name="Pangilinan J."/>
            <person name="Riley R."/>
            <person name="LaButti K."/>
            <person name="Andreopoulos B."/>
            <person name="Lipzen A."/>
            <person name="Chen C."/>
            <person name="Yan M."/>
            <person name="Daum C."/>
            <person name="Ng V."/>
            <person name="Clum A."/>
            <person name="Steindorff A."/>
            <person name="Ohm R.A."/>
            <person name="Martin F."/>
            <person name="Silar P."/>
            <person name="Natvig D.O."/>
            <person name="Lalanne C."/>
            <person name="Gautier V."/>
            <person name="Ament-Velasquez S.L."/>
            <person name="Kruys A."/>
            <person name="Hutchinson M.I."/>
            <person name="Powell A.J."/>
            <person name="Barry K."/>
            <person name="Miller A.N."/>
            <person name="Grigoriev I.V."/>
            <person name="Debuchy R."/>
            <person name="Gladieux P."/>
            <person name="Hiltunen Thoren M."/>
            <person name="Johannesson H."/>
        </authorList>
    </citation>
    <scope>NUCLEOTIDE SEQUENCE</scope>
    <source>
        <strain evidence="4">CBS 955.72</strain>
    </source>
</reference>
<keyword evidence="5" id="KW-1185">Reference proteome</keyword>
<comment type="caution">
    <text evidence="4">The sequence shown here is derived from an EMBL/GenBank/DDBJ whole genome shotgun (WGS) entry which is preliminary data.</text>
</comment>
<keyword evidence="3" id="KW-0732">Signal</keyword>
<dbReference type="EMBL" id="JAUIQD010000001">
    <property type="protein sequence ID" value="KAK3362623.1"/>
    <property type="molecule type" value="Genomic_DNA"/>
</dbReference>
<dbReference type="InterPro" id="IPR028000">
    <property type="entry name" value="Pma1"/>
</dbReference>
<reference evidence="4" key="2">
    <citation type="submission" date="2023-06" db="EMBL/GenBank/DDBJ databases">
        <authorList>
            <consortium name="Lawrence Berkeley National Laboratory"/>
            <person name="Haridas S."/>
            <person name="Hensen N."/>
            <person name="Bonometti L."/>
            <person name="Westerberg I."/>
            <person name="Brannstrom I.O."/>
            <person name="Guillou S."/>
            <person name="Cros-Aarteil S."/>
            <person name="Calhoun S."/>
            <person name="Kuo A."/>
            <person name="Mondo S."/>
            <person name="Pangilinan J."/>
            <person name="Riley R."/>
            <person name="Labutti K."/>
            <person name="Andreopoulos B."/>
            <person name="Lipzen A."/>
            <person name="Chen C."/>
            <person name="Yanf M."/>
            <person name="Daum C."/>
            <person name="Ng V."/>
            <person name="Clum A."/>
            <person name="Steindorff A."/>
            <person name="Ohm R."/>
            <person name="Martin F."/>
            <person name="Silar P."/>
            <person name="Natvig D."/>
            <person name="Lalanne C."/>
            <person name="Gautier V."/>
            <person name="Ament-Velasquez S.L."/>
            <person name="Kruys A."/>
            <person name="Hutchinson M.I."/>
            <person name="Powell A.J."/>
            <person name="Barry K."/>
            <person name="Miller A.N."/>
            <person name="Grigoriev I.V."/>
            <person name="Debuchy R."/>
            <person name="Gladieux P."/>
            <person name="Thoren M.H."/>
            <person name="Johannesson H."/>
        </authorList>
    </citation>
    <scope>NUCLEOTIDE SEQUENCE</scope>
    <source>
        <strain evidence="4">CBS 955.72</strain>
    </source>
</reference>
<sequence>MLAYSLAAAWLLLVGMGSAIPAVSVVAVRENNHAAVDIAIAPRQTEEPVPTPANPTALWVSVDESGNPKTMTPVLTTINGTSTILSGAPYDVTGTVFTKIDSKASVTTSTGIAQATAANSNGSGAFALCRTTDDDPFKPFCEPRNNATMYPGSTQYITWDTSFFNSTNTTVRIVGFYTENATSQAFTSGPVAAGWGFFQWPVTSELISAPPGRLSAVNITLRIAALPLGNAAATWVPGPTVLVTYSPTPTPTPTPAPTGPALYIGLPSIVGFVALMVIGTCLWNRRARKLGINGSIMGRGRRGYGVGKSRRQRMFGKGGAAKKQAKAEQAILLVERERDRDAAVGGGGVYRDEPMGGEEAGKTRGGFAGRPRRDSDGLGSLAGTPTRDRFDLTRPAGDSGSGSGANNNVFREEMERQEKDRF</sequence>
<feature type="transmembrane region" description="Helical" evidence="2">
    <location>
        <begin position="261"/>
        <end position="283"/>
    </location>
</feature>
<proteinExistence type="predicted"/>
<organism evidence="4 5">
    <name type="scientific">Lasiosphaeria hispida</name>
    <dbReference type="NCBI Taxonomy" id="260671"/>
    <lineage>
        <taxon>Eukaryota</taxon>
        <taxon>Fungi</taxon>
        <taxon>Dikarya</taxon>
        <taxon>Ascomycota</taxon>
        <taxon>Pezizomycotina</taxon>
        <taxon>Sordariomycetes</taxon>
        <taxon>Sordariomycetidae</taxon>
        <taxon>Sordariales</taxon>
        <taxon>Lasiosphaeriaceae</taxon>
        <taxon>Lasiosphaeria</taxon>
    </lineage>
</organism>
<protein>
    <submittedName>
        <fullName evidence="4">Uncharacterized protein</fullName>
    </submittedName>
</protein>
<feature type="chain" id="PRO_5042549651" evidence="3">
    <location>
        <begin position="20"/>
        <end position="422"/>
    </location>
</feature>
<feature type="signal peptide" evidence="3">
    <location>
        <begin position="1"/>
        <end position="19"/>
    </location>
</feature>
<feature type="compositionally biased region" description="Basic and acidic residues" evidence="1">
    <location>
        <begin position="350"/>
        <end position="362"/>
    </location>
</feature>
<dbReference type="Proteomes" id="UP001275084">
    <property type="component" value="Unassembled WGS sequence"/>
</dbReference>
<keyword evidence="2" id="KW-0472">Membrane</keyword>
<name>A0AAJ0HTX5_9PEZI</name>
<keyword evidence="2" id="KW-0812">Transmembrane</keyword>
<dbReference type="AlphaFoldDB" id="A0AAJ0HTX5"/>
<dbReference type="Pfam" id="PF14610">
    <property type="entry name" value="Psg1"/>
    <property type="match status" value="1"/>
</dbReference>
<evidence type="ECO:0000256" key="3">
    <source>
        <dbReference type="SAM" id="SignalP"/>
    </source>
</evidence>
<gene>
    <name evidence="4" type="ORF">B0T25DRAFT_10494</name>
</gene>
<evidence type="ECO:0000256" key="1">
    <source>
        <dbReference type="SAM" id="MobiDB-lite"/>
    </source>
</evidence>